<feature type="region of interest" description="Disordered" evidence="1">
    <location>
        <begin position="1"/>
        <end position="78"/>
    </location>
</feature>
<accession>A0A3P7J3E8</accession>
<organism evidence="2 3">
    <name type="scientific">Strongylus vulgaris</name>
    <name type="common">Blood worm</name>
    <dbReference type="NCBI Taxonomy" id="40348"/>
    <lineage>
        <taxon>Eukaryota</taxon>
        <taxon>Metazoa</taxon>
        <taxon>Ecdysozoa</taxon>
        <taxon>Nematoda</taxon>
        <taxon>Chromadorea</taxon>
        <taxon>Rhabditida</taxon>
        <taxon>Rhabditina</taxon>
        <taxon>Rhabditomorpha</taxon>
        <taxon>Strongyloidea</taxon>
        <taxon>Strongylidae</taxon>
        <taxon>Strongylus</taxon>
    </lineage>
</organism>
<dbReference type="AlphaFoldDB" id="A0A3P7J3E8"/>
<reference evidence="2 3" key="1">
    <citation type="submission" date="2018-11" db="EMBL/GenBank/DDBJ databases">
        <authorList>
            <consortium name="Pathogen Informatics"/>
        </authorList>
    </citation>
    <scope>NUCLEOTIDE SEQUENCE [LARGE SCALE GENOMIC DNA]</scope>
</reference>
<dbReference type="Proteomes" id="UP000270094">
    <property type="component" value="Unassembled WGS sequence"/>
</dbReference>
<protein>
    <submittedName>
        <fullName evidence="2">Uncharacterized protein</fullName>
    </submittedName>
</protein>
<dbReference type="EMBL" id="UYYB01034796">
    <property type="protein sequence ID" value="VDM74219.1"/>
    <property type="molecule type" value="Genomic_DNA"/>
</dbReference>
<gene>
    <name evidence="2" type="ORF">SVUK_LOCUS9217</name>
</gene>
<evidence type="ECO:0000313" key="3">
    <source>
        <dbReference type="Proteomes" id="UP000270094"/>
    </source>
</evidence>
<proteinExistence type="predicted"/>
<evidence type="ECO:0000313" key="2">
    <source>
        <dbReference type="EMBL" id="VDM74219.1"/>
    </source>
</evidence>
<name>A0A3P7J3E8_STRVU</name>
<feature type="compositionally biased region" description="Low complexity" evidence="1">
    <location>
        <begin position="10"/>
        <end position="21"/>
    </location>
</feature>
<sequence length="121" mass="13010">MLGLFLETHSGISPSPSISSPQTNVETTPTPTPQSTFSREEPNEEAPQLESFSEPVTDDHNSSNDHVASSLPSTSTVREVVVRTPGVGVVRKLSAPCNIVYRQANTPSKPGTPIRTTKQVR</sequence>
<evidence type="ECO:0000256" key="1">
    <source>
        <dbReference type="SAM" id="MobiDB-lite"/>
    </source>
</evidence>
<keyword evidence="3" id="KW-1185">Reference proteome</keyword>